<feature type="domain" description="Carbohydrate kinase FGGY N-terminal" evidence="7">
    <location>
        <begin position="132"/>
        <end position="282"/>
    </location>
</feature>
<keyword evidence="6" id="KW-0547">Nucleotide-binding</keyword>
<dbReference type="Proteomes" id="UP000054007">
    <property type="component" value="Unassembled WGS sequence"/>
</dbReference>
<dbReference type="EC" id="2.7.1.17" evidence="6"/>
<dbReference type="InterPro" id="IPR042024">
    <property type="entry name" value="D-XK_euk"/>
</dbReference>
<evidence type="ECO:0000256" key="6">
    <source>
        <dbReference type="RuleBase" id="RU367058"/>
    </source>
</evidence>
<dbReference type="EMBL" id="KN880449">
    <property type="protein sequence ID" value="KIY71858.1"/>
    <property type="molecule type" value="Genomic_DNA"/>
</dbReference>
<reference evidence="9 10" key="1">
    <citation type="journal article" date="2015" name="Fungal Genet. Biol.">
        <title>Evolution of novel wood decay mechanisms in Agaricales revealed by the genome sequences of Fistulina hepatica and Cylindrobasidium torrendii.</title>
        <authorList>
            <person name="Floudas D."/>
            <person name="Held B.W."/>
            <person name="Riley R."/>
            <person name="Nagy L.G."/>
            <person name="Koehler G."/>
            <person name="Ransdell A.S."/>
            <person name="Younus H."/>
            <person name="Chow J."/>
            <person name="Chiniquy J."/>
            <person name="Lipzen A."/>
            <person name="Tritt A."/>
            <person name="Sun H."/>
            <person name="Haridas S."/>
            <person name="LaButti K."/>
            <person name="Ohm R.A."/>
            <person name="Kues U."/>
            <person name="Blanchette R.A."/>
            <person name="Grigoriev I.V."/>
            <person name="Minto R.E."/>
            <person name="Hibbett D.S."/>
        </authorList>
    </citation>
    <scope>NUCLEOTIDE SEQUENCE [LARGE SCALE GENOMIC DNA]</scope>
    <source>
        <strain evidence="9 10">FP15055 ss-10</strain>
    </source>
</reference>
<dbReference type="GO" id="GO:0005524">
    <property type="term" value="F:ATP binding"/>
    <property type="evidence" value="ECO:0007669"/>
    <property type="project" value="UniProtKB-UniRule"/>
</dbReference>
<evidence type="ECO:0000259" key="7">
    <source>
        <dbReference type="Pfam" id="PF00370"/>
    </source>
</evidence>
<dbReference type="SUPFAM" id="SSF53067">
    <property type="entry name" value="Actin-like ATPase domain"/>
    <property type="match status" value="2"/>
</dbReference>
<evidence type="ECO:0000313" key="10">
    <source>
        <dbReference type="Proteomes" id="UP000054007"/>
    </source>
</evidence>
<dbReference type="OrthoDB" id="1728974at2759"/>
<dbReference type="Pfam" id="PF00370">
    <property type="entry name" value="FGGY_N"/>
    <property type="match status" value="1"/>
</dbReference>
<gene>
    <name evidence="9" type="ORF">CYLTODRAFT_389541</name>
</gene>
<name>A0A0D7BMS6_9AGAR</name>
<evidence type="ECO:0000256" key="1">
    <source>
        <dbReference type="ARBA" id="ARBA00009156"/>
    </source>
</evidence>
<dbReference type="Gene3D" id="3.30.420.40">
    <property type="match status" value="2"/>
</dbReference>
<comment type="catalytic activity">
    <reaction evidence="5 6">
        <text>D-xylulose + ATP = D-xylulose 5-phosphate + ADP + H(+)</text>
        <dbReference type="Rhea" id="RHEA:10964"/>
        <dbReference type="ChEBI" id="CHEBI:15378"/>
        <dbReference type="ChEBI" id="CHEBI:17140"/>
        <dbReference type="ChEBI" id="CHEBI:30616"/>
        <dbReference type="ChEBI" id="CHEBI:57737"/>
        <dbReference type="ChEBI" id="CHEBI:456216"/>
        <dbReference type="EC" id="2.7.1.17"/>
    </reaction>
</comment>
<keyword evidence="4 6" id="KW-0418">Kinase</keyword>
<organism evidence="9 10">
    <name type="scientific">Cylindrobasidium torrendii FP15055 ss-10</name>
    <dbReference type="NCBI Taxonomy" id="1314674"/>
    <lineage>
        <taxon>Eukaryota</taxon>
        <taxon>Fungi</taxon>
        <taxon>Dikarya</taxon>
        <taxon>Basidiomycota</taxon>
        <taxon>Agaricomycotina</taxon>
        <taxon>Agaricomycetes</taxon>
        <taxon>Agaricomycetidae</taxon>
        <taxon>Agaricales</taxon>
        <taxon>Marasmiineae</taxon>
        <taxon>Physalacriaceae</taxon>
        <taxon>Cylindrobasidium</taxon>
    </lineage>
</organism>
<dbReference type="PANTHER" id="PTHR10196">
    <property type="entry name" value="SUGAR KINASE"/>
    <property type="match status" value="1"/>
</dbReference>
<evidence type="ECO:0000256" key="2">
    <source>
        <dbReference type="ARBA" id="ARBA00022629"/>
    </source>
</evidence>
<dbReference type="InterPro" id="IPR018485">
    <property type="entry name" value="FGGY_C"/>
</dbReference>
<sequence>MIENPTFLGLDLSTQQLKAVLVQEDCSIVHESAVRFEEDLPKYGTTKGAHKGPDGVVTSPVAMWLDALDLLMEKMRKAGVDFASIAAISGAGQQHGSVYWSNAAEECLQALDASKPLTQLAPAAFSLQTSPIWQDSSTTRECREIEEAIGGAQALADISGSRAYERFTGTQIKKLRRVNRAAYDSTSRVSLVSSWIPSIFLGTVAPIEISDASGMNLMDVISCKWDDRLLEICGGPELRSKLGPEPVPGGTSLGTVCAWWVERWGFSPECIVAPFTGDNPASVAALSLPGDALLSLGTSTTYLLSIPPASEAPKRFTTSHLLSHPTTAPDAQIAMLCYKNGALAREQVRDRFADADWSKYNDAVEQTHPGSEKYMGLYFPLPEIIPPGVKGSFVYRTEMGKKPVKVEEKDVPTHLHPRMILESQFLSIRSRIAAILPPNSPPLQRLVVTGGSSANQTIRQLAADLFDMKVYVSATKEAAGMGGALLARYAWWRATEDDMGTFEEMCAGLGSEALGMKCVAEPNHAAALEYAQLVEPYVACEAEVVRECNAHLP</sequence>
<comment type="function">
    <text evidence="6">Highly specific D-xylulose kinase which participates in the catabolism of xylose. Xylose is a major component of hemicelluloses such as xylan. Most fungi utilize D-xylose via three enzymatic reactions, xylose reductase (XR), xylitol dehydrogenase (XDH), and xylulokinase, to form xylulose 5-phosphate, which enters pentose phosphate pathway.</text>
</comment>
<evidence type="ECO:0000256" key="5">
    <source>
        <dbReference type="ARBA" id="ARBA00048885"/>
    </source>
</evidence>
<evidence type="ECO:0000256" key="4">
    <source>
        <dbReference type="ARBA" id="ARBA00022777"/>
    </source>
</evidence>
<comment type="similarity">
    <text evidence="1 6">Belongs to the FGGY kinase family.</text>
</comment>
<keyword evidence="3 6" id="KW-0808">Transferase</keyword>
<evidence type="ECO:0000259" key="8">
    <source>
        <dbReference type="Pfam" id="PF02782"/>
    </source>
</evidence>
<dbReference type="InterPro" id="IPR018484">
    <property type="entry name" value="FGGY_N"/>
</dbReference>
<dbReference type="InterPro" id="IPR043129">
    <property type="entry name" value="ATPase_NBD"/>
</dbReference>
<dbReference type="InterPro" id="IPR000577">
    <property type="entry name" value="Carb_kinase_FGGY"/>
</dbReference>
<dbReference type="GO" id="GO:0042732">
    <property type="term" value="P:D-xylose metabolic process"/>
    <property type="evidence" value="ECO:0007669"/>
    <property type="project" value="UniProtKB-UniRule"/>
</dbReference>
<keyword evidence="2 6" id="KW-0859">Xylose metabolism</keyword>
<keyword evidence="10" id="KW-1185">Reference proteome</keyword>
<dbReference type="GO" id="GO:0005829">
    <property type="term" value="C:cytosol"/>
    <property type="evidence" value="ECO:0007669"/>
    <property type="project" value="TreeGrafter"/>
</dbReference>
<dbReference type="AlphaFoldDB" id="A0A0D7BMS6"/>
<dbReference type="Pfam" id="PF02782">
    <property type="entry name" value="FGGY_C"/>
    <property type="match status" value="1"/>
</dbReference>
<proteinExistence type="inferred from homology"/>
<protein>
    <recommendedName>
        <fullName evidence="6">Xylulose kinase</fullName>
        <ecNumber evidence="6">2.7.1.17</ecNumber>
    </recommendedName>
</protein>
<evidence type="ECO:0000313" key="9">
    <source>
        <dbReference type="EMBL" id="KIY71858.1"/>
    </source>
</evidence>
<dbReference type="GO" id="GO:0004856">
    <property type="term" value="F:D-xylulokinase activity"/>
    <property type="evidence" value="ECO:0007669"/>
    <property type="project" value="UniProtKB-UniRule"/>
</dbReference>
<dbReference type="CDD" id="cd07776">
    <property type="entry name" value="ASKHA_NBD_FGGY_SpXK-like"/>
    <property type="match status" value="1"/>
</dbReference>
<dbReference type="STRING" id="1314674.A0A0D7BMS6"/>
<dbReference type="GO" id="GO:0005997">
    <property type="term" value="P:xylulose metabolic process"/>
    <property type="evidence" value="ECO:0007669"/>
    <property type="project" value="TreeGrafter"/>
</dbReference>
<feature type="domain" description="Carbohydrate kinase FGGY C-terminal" evidence="8">
    <location>
        <begin position="293"/>
        <end position="491"/>
    </location>
</feature>
<keyword evidence="6" id="KW-0119">Carbohydrate metabolism</keyword>
<dbReference type="PANTHER" id="PTHR10196:SF57">
    <property type="entry name" value="XYLULOSE KINASE"/>
    <property type="match status" value="1"/>
</dbReference>
<dbReference type="FunFam" id="3.30.420.40:FF:000118">
    <property type="entry name" value="Xylulose kinase 2"/>
    <property type="match status" value="1"/>
</dbReference>
<accession>A0A0D7BMS6</accession>
<evidence type="ECO:0000256" key="3">
    <source>
        <dbReference type="ARBA" id="ARBA00022679"/>
    </source>
</evidence>
<keyword evidence="6" id="KW-0067">ATP-binding</keyword>
<dbReference type="PIRSF" id="PIRSF000538">
    <property type="entry name" value="GlpK"/>
    <property type="match status" value="1"/>
</dbReference>